<name>C0GH37_DETAL</name>
<proteinExistence type="predicted"/>
<dbReference type="RefSeq" id="WP_008516732.1">
    <property type="nucleotide sequence ID" value="NZ_ACJM01000008.1"/>
</dbReference>
<sequence>MMGLRAYLMVNCKDDVKHEDFRKAILDLEDMIEVDFVDPVVGNCDMVIMVEAAVSVEKVARQIAANDWVENVAILKIVSIFERHRTSKRELLKALQREKEEVLT</sequence>
<evidence type="ECO:0000313" key="2">
    <source>
        <dbReference type="Proteomes" id="UP000006443"/>
    </source>
</evidence>
<comment type="caution">
    <text evidence="1">The sequence shown here is derived from an EMBL/GenBank/DDBJ whole genome shotgun (WGS) entry which is preliminary data.</text>
</comment>
<dbReference type="STRING" id="555088.DealDRAFT_1796"/>
<protein>
    <recommendedName>
        <fullName evidence="3">Transcription regulator AsnC/Lrp ligand binding domain-containing protein</fullName>
    </recommendedName>
</protein>
<dbReference type="AlphaFoldDB" id="C0GH37"/>
<organism evidence="1 2">
    <name type="scientific">Dethiobacter alkaliphilus AHT 1</name>
    <dbReference type="NCBI Taxonomy" id="555088"/>
    <lineage>
        <taxon>Bacteria</taxon>
        <taxon>Bacillati</taxon>
        <taxon>Bacillota</taxon>
        <taxon>Dethiobacteria</taxon>
        <taxon>Dethiobacterales</taxon>
        <taxon>Dethiobacteraceae</taxon>
        <taxon>Dethiobacter</taxon>
    </lineage>
</organism>
<dbReference type="Proteomes" id="UP000006443">
    <property type="component" value="Unassembled WGS sequence"/>
</dbReference>
<dbReference type="eggNOG" id="ENOG503475E">
    <property type="taxonomic scope" value="Bacteria"/>
</dbReference>
<gene>
    <name evidence="1" type="ORF">DealDRAFT_1796</name>
</gene>
<evidence type="ECO:0000313" key="1">
    <source>
        <dbReference type="EMBL" id="EEG77339.1"/>
    </source>
</evidence>
<dbReference type="EMBL" id="ACJM01000008">
    <property type="protein sequence ID" value="EEG77339.1"/>
    <property type="molecule type" value="Genomic_DNA"/>
</dbReference>
<reference evidence="1 2" key="1">
    <citation type="submission" date="2009-02" db="EMBL/GenBank/DDBJ databases">
        <title>Sequencing of the draft genome and assembly of Dethiobacter alkaliphilus AHT 1.</title>
        <authorList>
            <consortium name="US DOE Joint Genome Institute (JGI-PGF)"/>
            <person name="Lucas S."/>
            <person name="Copeland A."/>
            <person name="Lapidus A."/>
            <person name="Glavina del Rio T."/>
            <person name="Dalin E."/>
            <person name="Tice H."/>
            <person name="Bruce D."/>
            <person name="Goodwin L."/>
            <person name="Pitluck S."/>
            <person name="Larimer F."/>
            <person name="Land M.L."/>
            <person name="Hauser L."/>
            <person name="Muyzer G."/>
        </authorList>
    </citation>
    <scope>NUCLEOTIDE SEQUENCE [LARGE SCALE GENOMIC DNA]</scope>
    <source>
        <strain evidence="1 2">AHT 1</strain>
    </source>
</reference>
<evidence type="ECO:0008006" key="3">
    <source>
        <dbReference type="Google" id="ProtNLM"/>
    </source>
</evidence>
<keyword evidence="2" id="KW-1185">Reference proteome</keyword>
<accession>C0GH37</accession>